<feature type="compositionally biased region" description="Polar residues" evidence="8">
    <location>
        <begin position="238"/>
        <end position="257"/>
    </location>
</feature>
<feature type="domain" description="Glycosyl hydrolases family 22 (GH22)" evidence="10">
    <location>
        <begin position="90"/>
        <end position="108"/>
    </location>
</feature>
<proteinExistence type="inferred from homology"/>
<feature type="compositionally biased region" description="Polar residues" evidence="8">
    <location>
        <begin position="278"/>
        <end position="289"/>
    </location>
</feature>
<evidence type="ECO:0000256" key="8">
    <source>
        <dbReference type="SAM" id="MobiDB-lite"/>
    </source>
</evidence>
<keyword evidence="6" id="KW-0378">Hydrolase</keyword>
<evidence type="ECO:0000313" key="12">
    <source>
        <dbReference type="Proteomes" id="UP001372834"/>
    </source>
</evidence>
<dbReference type="PANTHER" id="PTHR11407">
    <property type="entry name" value="LYSOZYME C"/>
    <property type="match status" value="1"/>
</dbReference>
<evidence type="ECO:0000256" key="6">
    <source>
        <dbReference type="ARBA" id="ARBA00023295"/>
    </source>
</evidence>
<name>A0AAN8NU00_POLSC</name>
<feature type="region of interest" description="Disordered" evidence="8">
    <location>
        <begin position="189"/>
        <end position="211"/>
    </location>
</feature>
<dbReference type="PROSITE" id="PS51348">
    <property type="entry name" value="GLYCOSYL_HYDROL_F22_2"/>
    <property type="match status" value="1"/>
</dbReference>
<evidence type="ECO:0000256" key="4">
    <source>
        <dbReference type="ARBA" id="ARBA00022638"/>
    </source>
</evidence>
<dbReference type="PROSITE" id="PS00128">
    <property type="entry name" value="GLYCOSYL_HYDROL_F22_1"/>
    <property type="match status" value="1"/>
</dbReference>
<dbReference type="GO" id="GO:0031640">
    <property type="term" value="P:killing of cells of another organism"/>
    <property type="evidence" value="ECO:0007669"/>
    <property type="project" value="UniProtKB-KW"/>
</dbReference>
<evidence type="ECO:0000256" key="3">
    <source>
        <dbReference type="ARBA" id="ARBA00012732"/>
    </source>
</evidence>
<reference evidence="11 12" key="1">
    <citation type="submission" date="2023-10" db="EMBL/GenBank/DDBJ databases">
        <title>Genomes of two closely related lineages of the louse Polyplax serrata with different host specificities.</title>
        <authorList>
            <person name="Martinu J."/>
            <person name="Tarabai H."/>
            <person name="Stefka J."/>
            <person name="Hypsa V."/>
        </authorList>
    </citation>
    <scope>NUCLEOTIDE SEQUENCE [LARGE SCALE GENOMIC DNA]</scope>
    <source>
        <strain evidence="11">HR10_N</strain>
    </source>
</reference>
<feature type="signal peptide" evidence="9">
    <location>
        <begin position="1"/>
        <end position="18"/>
    </location>
</feature>
<evidence type="ECO:0000256" key="9">
    <source>
        <dbReference type="SAM" id="SignalP"/>
    </source>
</evidence>
<gene>
    <name evidence="11" type="ORF">RUM43_002721</name>
</gene>
<dbReference type="InterPro" id="IPR019799">
    <property type="entry name" value="Glyco_hydro_22_CS"/>
</dbReference>
<dbReference type="InterPro" id="IPR001916">
    <property type="entry name" value="Glyco_hydro_22"/>
</dbReference>
<feature type="region of interest" description="Disordered" evidence="8">
    <location>
        <begin position="238"/>
        <end position="289"/>
    </location>
</feature>
<accession>A0AAN8NU00</accession>
<evidence type="ECO:0000256" key="1">
    <source>
        <dbReference type="ARBA" id="ARBA00000632"/>
    </source>
</evidence>
<comment type="catalytic activity">
    <reaction evidence="1">
        <text>Hydrolysis of (1-&gt;4)-beta-linkages between N-acetylmuramic acid and N-acetyl-D-glucosamine residues in a peptidoglycan and between N-acetyl-D-glucosamine residues in chitodextrins.</text>
        <dbReference type="EC" id="3.2.1.17"/>
    </reaction>
</comment>
<evidence type="ECO:0000313" key="11">
    <source>
        <dbReference type="EMBL" id="KAK6628904.1"/>
    </source>
</evidence>
<dbReference type="GO" id="GO:0042742">
    <property type="term" value="P:defense response to bacterium"/>
    <property type="evidence" value="ECO:0007669"/>
    <property type="project" value="UniProtKB-KW"/>
</dbReference>
<organism evidence="11 12">
    <name type="scientific">Polyplax serrata</name>
    <name type="common">Common mouse louse</name>
    <dbReference type="NCBI Taxonomy" id="468196"/>
    <lineage>
        <taxon>Eukaryota</taxon>
        <taxon>Metazoa</taxon>
        <taxon>Ecdysozoa</taxon>
        <taxon>Arthropoda</taxon>
        <taxon>Hexapoda</taxon>
        <taxon>Insecta</taxon>
        <taxon>Pterygota</taxon>
        <taxon>Neoptera</taxon>
        <taxon>Paraneoptera</taxon>
        <taxon>Psocodea</taxon>
        <taxon>Troctomorpha</taxon>
        <taxon>Phthiraptera</taxon>
        <taxon>Anoplura</taxon>
        <taxon>Polyplacidae</taxon>
        <taxon>Polyplax</taxon>
    </lineage>
</organism>
<evidence type="ECO:0000256" key="2">
    <source>
        <dbReference type="ARBA" id="ARBA00010859"/>
    </source>
</evidence>
<keyword evidence="4" id="KW-0929">Antimicrobial</keyword>
<evidence type="ECO:0000256" key="7">
    <source>
        <dbReference type="RuleBase" id="RU004440"/>
    </source>
</evidence>
<keyword evidence="6" id="KW-0326">Glycosidase</keyword>
<keyword evidence="5" id="KW-1015">Disulfide bond</keyword>
<dbReference type="AlphaFoldDB" id="A0AAN8NU00"/>
<feature type="chain" id="PRO_5042831531" description="lysozyme" evidence="9">
    <location>
        <begin position="19"/>
        <end position="306"/>
    </location>
</feature>
<evidence type="ECO:0000256" key="5">
    <source>
        <dbReference type="ARBA" id="ARBA00023157"/>
    </source>
</evidence>
<dbReference type="Proteomes" id="UP001372834">
    <property type="component" value="Unassembled WGS sequence"/>
</dbReference>
<comment type="caution">
    <text evidence="11">The sequence shown here is derived from an EMBL/GenBank/DDBJ whole genome shotgun (WGS) entry which is preliminary data.</text>
</comment>
<comment type="similarity">
    <text evidence="2 7">Belongs to the glycosyl hydrolase 22 family.</text>
</comment>
<dbReference type="GO" id="GO:0003796">
    <property type="term" value="F:lysozyme activity"/>
    <property type="evidence" value="ECO:0007669"/>
    <property type="project" value="UniProtKB-EC"/>
</dbReference>
<keyword evidence="9" id="KW-0732">Signal</keyword>
<dbReference type="PANTHER" id="PTHR11407:SF63">
    <property type="entry name" value="LYSOZYME C"/>
    <property type="match status" value="1"/>
</dbReference>
<dbReference type="SMART" id="SM00263">
    <property type="entry name" value="LYZ1"/>
    <property type="match status" value="1"/>
</dbReference>
<dbReference type="InterPro" id="IPR023346">
    <property type="entry name" value="Lysozyme-like_dom_sf"/>
</dbReference>
<keyword evidence="4" id="KW-0081">Bacteriolytic enzyme</keyword>
<dbReference type="EMBL" id="JAWJWE010000036">
    <property type="protein sequence ID" value="KAK6628904.1"/>
    <property type="molecule type" value="Genomic_DNA"/>
</dbReference>
<dbReference type="SUPFAM" id="SSF53955">
    <property type="entry name" value="Lysozyme-like"/>
    <property type="match status" value="1"/>
</dbReference>
<sequence>MDFTLSLLMLSSFAYVTAKVYERCELANELKTVHRAPLHQLATWVCIARYESEFKTDAVGHLGEKGTADHGIFQINDRYWCSTDLKERACRLTCNELEDDDITDDFECAQKIYKEHKILSGDGFNAWVVYKKHCKGDRAAQFLKGCFGETNSTTSNDNFVTGISHMAHKFFNKENMISTISKIFRMSTHPMTTSTTPRSATTRTASTRNRNNGFNFFKSTTPFSGIFNSLPKTTLRLSTKGSTTTKPTIFSNPTKSNKPLPLFATTSGQSHFPKQHTTRASPTGSSPHHLTSSFRPMFIFNGVPWY</sequence>
<dbReference type="EC" id="3.2.1.17" evidence="3"/>
<dbReference type="Pfam" id="PF00062">
    <property type="entry name" value="Lys"/>
    <property type="match status" value="1"/>
</dbReference>
<evidence type="ECO:0000259" key="10">
    <source>
        <dbReference type="PROSITE" id="PS00128"/>
    </source>
</evidence>
<dbReference type="PRINTS" id="PR00135">
    <property type="entry name" value="LYZLACT"/>
</dbReference>
<dbReference type="FunFam" id="1.10.530.10:FF:000001">
    <property type="entry name" value="Lysozyme C"/>
    <property type="match status" value="1"/>
</dbReference>
<dbReference type="CDD" id="cd16899">
    <property type="entry name" value="LYZ_C_invert"/>
    <property type="match status" value="1"/>
</dbReference>
<protein>
    <recommendedName>
        <fullName evidence="3">lysozyme</fullName>
        <ecNumber evidence="3">3.2.1.17</ecNumber>
    </recommendedName>
</protein>
<dbReference type="Gene3D" id="1.10.530.10">
    <property type="match status" value="1"/>
</dbReference>